<proteinExistence type="inferred from homology"/>
<dbReference type="EMBL" id="CP101990">
    <property type="protein sequence ID" value="UUI69755.1"/>
    <property type="molecule type" value="Genomic_DNA"/>
</dbReference>
<dbReference type="InterPro" id="IPR036388">
    <property type="entry name" value="WH-like_DNA-bd_sf"/>
</dbReference>
<dbReference type="SUPFAM" id="SSF53850">
    <property type="entry name" value="Periplasmic binding protein-like II"/>
    <property type="match status" value="1"/>
</dbReference>
<keyword evidence="3" id="KW-0238">DNA-binding</keyword>
<dbReference type="InterPro" id="IPR000847">
    <property type="entry name" value="LysR_HTH_N"/>
</dbReference>
<keyword evidence="7" id="KW-1185">Reference proteome</keyword>
<evidence type="ECO:0000313" key="6">
    <source>
        <dbReference type="EMBL" id="UUI69755.1"/>
    </source>
</evidence>
<dbReference type="RefSeq" id="WP_232416772.1">
    <property type="nucleotide sequence ID" value="NZ_CP101990.1"/>
</dbReference>
<dbReference type="Proteomes" id="UP001315860">
    <property type="component" value="Chromosome"/>
</dbReference>
<dbReference type="InterPro" id="IPR036390">
    <property type="entry name" value="WH_DNA-bd_sf"/>
</dbReference>
<comment type="similarity">
    <text evidence="1">Belongs to the LysR transcriptional regulatory family.</text>
</comment>
<dbReference type="Gene3D" id="1.10.10.10">
    <property type="entry name" value="Winged helix-like DNA-binding domain superfamily/Winged helix DNA-binding domain"/>
    <property type="match status" value="1"/>
</dbReference>
<dbReference type="CDD" id="cd05466">
    <property type="entry name" value="PBP2_LTTR_substrate"/>
    <property type="match status" value="1"/>
</dbReference>
<keyword evidence="2" id="KW-0805">Transcription regulation</keyword>
<evidence type="ECO:0000256" key="4">
    <source>
        <dbReference type="ARBA" id="ARBA00023163"/>
    </source>
</evidence>
<organism evidence="6 7">
    <name type="scientific">Aeromicrobium duanguangcaii</name>
    <dbReference type="NCBI Taxonomy" id="2968086"/>
    <lineage>
        <taxon>Bacteria</taxon>
        <taxon>Bacillati</taxon>
        <taxon>Actinomycetota</taxon>
        <taxon>Actinomycetes</taxon>
        <taxon>Propionibacteriales</taxon>
        <taxon>Nocardioidaceae</taxon>
        <taxon>Aeromicrobium</taxon>
    </lineage>
</organism>
<dbReference type="PRINTS" id="PR00039">
    <property type="entry name" value="HTHLYSR"/>
</dbReference>
<dbReference type="PROSITE" id="PS50931">
    <property type="entry name" value="HTH_LYSR"/>
    <property type="match status" value="1"/>
</dbReference>
<dbReference type="SUPFAM" id="SSF46785">
    <property type="entry name" value="Winged helix' DNA-binding domain"/>
    <property type="match status" value="1"/>
</dbReference>
<dbReference type="Pfam" id="PF03466">
    <property type="entry name" value="LysR_substrate"/>
    <property type="match status" value="1"/>
</dbReference>
<evidence type="ECO:0000256" key="1">
    <source>
        <dbReference type="ARBA" id="ARBA00009437"/>
    </source>
</evidence>
<dbReference type="Gene3D" id="3.40.190.290">
    <property type="match status" value="1"/>
</dbReference>
<evidence type="ECO:0000259" key="5">
    <source>
        <dbReference type="PROSITE" id="PS50931"/>
    </source>
</evidence>
<evidence type="ECO:0000256" key="3">
    <source>
        <dbReference type="ARBA" id="ARBA00023125"/>
    </source>
</evidence>
<reference evidence="6 7" key="1">
    <citation type="submission" date="2022-07" db="EMBL/GenBank/DDBJ databases">
        <title>Novel species in genus Aeromicrobium.</title>
        <authorList>
            <person name="Ye L."/>
        </authorList>
    </citation>
    <scope>NUCLEOTIDE SEQUENCE [LARGE SCALE GENOMIC DNA]</scope>
    <source>
        <strain evidence="7">zg-Y50</strain>
    </source>
</reference>
<sequence>MNDRHLEFFAAVVRRGTFSGASTETGVTQSALSQAIAALESELGAMLFERSTMGVRLTAAGREFAIHAADALVALDRARDAVTRVNRVEGGRLDVACPASLGIDPMPRLLAAFSNECPGVSIRVHNVPEQPIEARQLFDLGADVLVTLAEFIGQDMHTERLAPMELLAVLPDSSTSSNPRQAVPLQTVLTHGLVTPPSDTAAYRLVVSRLGQDALERSIAVEVVHAEGVLPLVLAGAGATILPAGHARVASAMPGLVECDLDPPALLEVAAAIPRDSGSVAAHRFLRVCREVANAA</sequence>
<accession>A0ABY5KHD8</accession>
<gene>
    <name evidence="6" type="ORF">NP095_06590</name>
</gene>
<name>A0ABY5KHD8_9ACTN</name>
<dbReference type="InterPro" id="IPR005119">
    <property type="entry name" value="LysR_subst-bd"/>
</dbReference>
<evidence type="ECO:0000313" key="7">
    <source>
        <dbReference type="Proteomes" id="UP001315860"/>
    </source>
</evidence>
<protein>
    <submittedName>
        <fullName evidence="6">LysR family transcriptional regulator</fullName>
    </submittedName>
</protein>
<dbReference type="Pfam" id="PF00126">
    <property type="entry name" value="HTH_1"/>
    <property type="match status" value="1"/>
</dbReference>
<dbReference type="PANTHER" id="PTHR30346">
    <property type="entry name" value="TRANSCRIPTIONAL DUAL REGULATOR HCAR-RELATED"/>
    <property type="match status" value="1"/>
</dbReference>
<keyword evidence="4" id="KW-0804">Transcription</keyword>
<dbReference type="PANTHER" id="PTHR30346:SF0">
    <property type="entry name" value="HCA OPERON TRANSCRIPTIONAL ACTIVATOR HCAR"/>
    <property type="match status" value="1"/>
</dbReference>
<feature type="domain" description="HTH lysR-type" evidence="5">
    <location>
        <begin position="1"/>
        <end position="58"/>
    </location>
</feature>
<evidence type="ECO:0000256" key="2">
    <source>
        <dbReference type="ARBA" id="ARBA00023015"/>
    </source>
</evidence>